<dbReference type="OrthoDB" id="2130169at2759"/>
<evidence type="ECO:0000259" key="1">
    <source>
        <dbReference type="Pfam" id="PF01370"/>
    </source>
</evidence>
<accession>A0A2T2NZG6</accession>
<evidence type="ECO:0000313" key="3">
    <source>
        <dbReference type="Proteomes" id="UP000240883"/>
    </source>
</evidence>
<dbReference type="InterPro" id="IPR001509">
    <property type="entry name" value="Epimerase_deHydtase"/>
</dbReference>
<dbReference type="Proteomes" id="UP000240883">
    <property type="component" value="Unassembled WGS sequence"/>
</dbReference>
<dbReference type="PANTHER" id="PTHR48079:SF6">
    <property type="entry name" value="NAD(P)-BINDING DOMAIN-CONTAINING PROTEIN-RELATED"/>
    <property type="match status" value="1"/>
</dbReference>
<dbReference type="GO" id="GO:0004029">
    <property type="term" value="F:aldehyde dehydrogenase (NAD+) activity"/>
    <property type="evidence" value="ECO:0007669"/>
    <property type="project" value="TreeGrafter"/>
</dbReference>
<gene>
    <name evidence="2" type="ORF">BS50DRAFT_630881</name>
</gene>
<dbReference type="STRING" id="1448308.A0A2T2NZG6"/>
<dbReference type="InterPro" id="IPR036291">
    <property type="entry name" value="NAD(P)-bd_dom_sf"/>
</dbReference>
<keyword evidence="3" id="KW-1185">Reference proteome</keyword>
<feature type="domain" description="NAD-dependent epimerase/dehydratase" evidence="1">
    <location>
        <begin position="5"/>
        <end position="236"/>
    </location>
</feature>
<dbReference type="EMBL" id="KZ678131">
    <property type="protein sequence ID" value="PSN70814.1"/>
    <property type="molecule type" value="Genomic_DNA"/>
</dbReference>
<dbReference type="SUPFAM" id="SSF51735">
    <property type="entry name" value="NAD(P)-binding Rossmann-fold domains"/>
    <property type="match status" value="1"/>
</dbReference>
<proteinExistence type="predicted"/>
<organism evidence="2 3">
    <name type="scientific">Corynespora cassiicola Philippines</name>
    <dbReference type="NCBI Taxonomy" id="1448308"/>
    <lineage>
        <taxon>Eukaryota</taxon>
        <taxon>Fungi</taxon>
        <taxon>Dikarya</taxon>
        <taxon>Ascomycota</taxon>
        <taxon>Pezizomycotina</taxon>
        <taxon>Dothideomycetes</taxon>
        <taxon>Pleosporomycetidae</taxon>
        <taxon>Pleosporales</taxon>
        <taxon>Corynesporascaceae</taxon>
        <taxon>Corynespora</taxon>
    </lineage>
</organism>
<dbReference type="GO" id="GO:0005737">
    <property type="term" value="C:cytoplasm"/>
    <property type="evidence" value="ECO:0007669"/>
    <property type="project" value="TreeGrafter"/>
</dbReference>
<reference evidence="2 3" key="1">
    <citation type="journal article" date="2018" name="Front. Microbiol.">
        <title>Genome-Wide Analysis of Corynespora cassiicola Leaf Fall Disease Putative Effectors.</title>
        <authorList>
            <person name="Lopez D."/>
            <person name="Ribeiro S."/>
            <person name="Label P."/>
            <person name="Fumanal B."/>
            <person name="Venisse J.S."/>
            <person name="Kohler A."/>
            <person name="de Oliveira R.R."/>
            <person name="Labutti K."/>
            <person name="Lipzen A."/>
            <person name="Lail K."/>
            <person name="Bauer D."/>
            <person name="Ohm R.A."/>
            <person name="Barry K.W."/>
            <person name="Spatafora J."/>
            <person name="Grigoriev I.V."/>
            <person name="Martin F.M."/>
            <person name="Pujade-Renaud V."/>
        </authorList>
    </citation>
    <scope>NUCLEOTIDE SEQUENCE [LARGE SCALE GENOMIC DNA]</scope>
    <source>
        <strain evidence="2 3">Philippines</strain>
    </source>
</reference>
<name>A0A2T2NZG6_CORCC</name>
<evidence type="ECO:0000313" key="2">
    <source>
        <dbReference type="EMBL" id="PSN70814.1"/>
    </source>
</evidence>
<protein>
    <submittedName>
        <fullName evidence="2">NAD(P)-binding protein</fullName>
    </submittedName>
</protein>
<dbReference type="Gene3D" id="3.40.50.720">
    <property type="entry name" value="NAD(P)-binding Rossmann-like Domain"/>
    <property type="match status" value="1"/>
</dbReference>
<sequence>MSPKIFLTGATGFIGGDALYLIKQKHPDWQLTCLVRDEKKGAEISARFPDTNVVVGSIEDVPLVEDLAAKADIVIHTGDSSHNQVAAQAIGHGMARNPSGKRRYWLHTSGTGLLGYESREKNMYGEWNAKEYDDWDNLHEVISHHGAERMGYVDKIVLESGSDLVKTAIVAPAIVYGEGRGICSATRYPLLSGFLPLKKVFKVGKGENIIHYLHVQDLSELYLLLAEAAVEERDAELWNDKGYYIAENGSFVSREWLQLVANYGYQKELFTTAELESVTAEEAERLIPFGSVMYGFNSRSKGIRGKKLLGWEPKMPNFETEVGNLLVENS</sequence>
<dbReference type="Pfam" id="PF01370">
    <property type="entry name" value="Epimerase"/>
    <property type="match status" value="1"/>
</dbReference>
<dbReference type="InterPro" id="IPR051783">
    <property type="entry name" value="NAD(P)-dependent_oxidoreduct"/>
</dbReference>
<dbReference type="AlphaFoldDB" id="A0A2T2NZG6"/>
<dbReference type="PANTHER" id="PTHR48079">
    <property type="entry name" value="PROTEIN YEEZ"/>
    <property type="match status" value="1"/>
</dbReference>